<evidence type="ECO:0000256" key="1">
    <source>
        <dbReference type="SAM" id="MobiDB-lite"/>
    </source>
</evidence>
<dbReference type="RefSeq" id="XP_066692994.1">
    <property type="nucleotide sequence ID" value="XM_066850756.1"/>
</dbReference>
<dbReference type="GeneID" id="92083818"/>
<organism evidence="2 3">
    <name type="scientific">Apiospora aurea</name>
    <dbReference type="NCBI Taxonomy" id="335848"/>
    <lineage>
        <taxon>Eukaryota</taxon>
        <taxon>Fungi</taxon>
        <taxon>Dikarya</taxon>
        <taxon>Ascomycota</taxon>
        <taxon>Pezizomycotina</taxon>
        <taxon>Sordariomycetes</taxon>
        <taxon>Xylariomycetidae</taxon>
        <taxon>Amphisphaeriales</taxon>
        <taxon>Apiosporaceae</taxon>
        <taxon>Apiospora</taxon>
    </lineage>
</organism>
<dbReference type="Proteomes" id="UP001391051">
    <property type="component" value="Unassembled WGS sequence"/>
</dbReference>
<evidence type="ECO:0000313" key="3">
    <source>
        <dbReference type="Proteomes" id="UP001391051"/>
    </source>
</evidence>
<reference evidence="2 3" key="1">
    <citation type="submission" date="2023-01" db="EMBL/GenBank/DDBJ databases">
        <title>Analysis of 21 Apiospora genomes using comparative genomics revels a genus with tremendous synthesis potential of carbohydrate active enzymes and secondary metabolites.</title>
        <authorList>
            <person name="Sorensen T."/>
        </authorList>
    </citation>
    <scope>NUCLEOTIDE SEQUENCE [LARGE SCALE GENOMIC DNA]</scope>
    <source>
        <strain evidence="2 3">CBS 24483</strain>
    </source>
</reference>
<gene>
    <name evidence="2" type="ORF">PG986_014534</name>
</gene>
<keyword evidence="3" id="KW-1185">Reference proteome</keyword>
<sequence>MTNPPPSPETKQPTPSSAPPGRRPQQRRTRRPAAITKLPALPTLTAPDCEIVAGPPLTFAIGPSTFQRGATLAGSFSHTQTCVLESTTAATCSYSSSIAPDCKKAYPSSY</sequence>
<protein>
    <submittedName>
        <fullName evidence="2">Uncharacterized protein</fullName>
    </submittedName>
</protein>
<comment type="caution">
    <text evidence="2">The sequence shown here is derived from an EMBL/GenBank/DDBJ whole genome shotgun (WGS) entry which is preliminary data.</text>
</comment>
<evidence type="ECO:0000313" key="2">
    <source>
        <dbReference type="EMBL" id="KAK7937666.1"/>
    </source>
</evidence>
<accession>A0ABR1PT93</accession>
<dbReference type="EMBL" id="JAQQWE010000010">
    <property type="protein sequence ID" value="KAK7937666.1"/>
    <property type="molecule type" value="Genomic_DNA"/>
</dbReference>
<feature type="region of interest" description="Disordered" evidence="1">
    <location>
        <begin position="1"/>
        <end position="33"/>
    </location>
</feature>
<proteinExistence type="predicted"/>
<name>A0ABR1PT93_9PEZI</name>